<dbReference type="OrthoDB" id="6203415at2"/>
<dbReference type="EMBL" id="CP025120">
    <property type="protein sequence ID" value="AUD77709.1"/>
    <property type="molecule type" value="Genomic_DNA"/>
</dbReference>
<accession>A0A2K9AUW4</accession>
<name>A0A2K9AUW4_9GAMM</name>
<proteinExistence type="predicted"/>
<dbReference type="KEGG" id="kpd:CW740_00045"/>
<sequence length="186" mass="20201">MKNLILLAISVVVLGLLGCKNDDEETKLSASLTMKTYEVGSQDITYGPEKTVFMEKEPIAFDMKLTNTGFKTERVEFGGCGFDVIEIYDSNGDMVYSSEITTTGCGAVWYVEVMYTGETIGSPTLWDQELYNVDPDTGAISATGEYLQPGDYTVIGYAKVHLGSSEAEATIIPVPVELSLTIEASE</sequence>
<evidence type="ECO:0000313" key="2">
    <source>
        <dbReference type="Proteomes" id="UP000232693"/>
    </source>
</evidence>
<organism evidence="1 2">
    <name type="scientific">Kangiella profundi</name>
    <dbReference type="NCBI Taxonomy" id="1561924"/>
    <lineage>
        <taxon>Bacteria</taxon>
        <taxon>Pseudomonadati</taxon>
        <taxon>Pseudomonadota</taxon>
        <taxon>Gammaproteobacteria</taxon>
        <taxon>Kangiellales</taxon>
        <taxon>Kangiellaceae</taxon>
        <taxon>Kangiella</taxon>
    </lineage>
</organism>
<dbReference type="RefSeq" id="WP_106645633.1">
    <property type="nucleotide sequence ID" value="NZ_BMGO01000001.1"/>
</dbReference>
<keyword evidence="2" id="KW-1185">Reference proteome</keyword>
<dbReference type="PROSITE" id="PS51257">
    <property type="entry name" value="PROKAR_LIPOPROTEIN"/>
    <property type="match status" value="1"/>
</dbReference>
<protein>
    <submittedName>
        <fullName evidence="1">Uncharacterized protein</fullName>
    </submittedName>
</protein>
<evidence type="ECO:0000313" key="1">
    <source>
        <dbReference type="EMBL" id="AUD77709.1"/>
    </source>
</evidence>
<dbReference type="AlphaFoldDB" id="A0A2K9AUW4"/>
<dbReference type="Proteomes" id="UP000232693">
    <property type="component" value="Chromosome"/>
</dbReference>
<reference evidence="1 2" key="1">
    <citation type="submission" date="2017-12" db="EMBL/GenBank/DDBJ databases">
        <title>Kangiella profundi FT102 completed genome.</title>
        <authorList>
            <person name="Xu J."/>
            <person name="Wang J."/>
            <person name="Lu Y."/>
        </authorList>
    </citation>
    <scope>NUCLEOTIDE SEQUENCE [LARGE SCALE GENOMIC DNA]</scope>
    <source>
        <strain evidence="1 2">FT102</strain>
    </source>
</reference>
<gene>
    <name evidence="1" type="ORF">CW740_00045</name>
</gene>